<dbReference type="AlphaFoldDB" id="A0A0A9ANG8"/>
<evidence type="ECO:0000313" key="2">
    <source>
        <dbReference type="EMBL" id="JAD52661.1"/>
    </source>
</evidence>
<reference evidence="2" key="2">
    <citation type="journal article" date="2015" name="Data Brief">
        <title>Shoot transcriptome of the giant reed, Arundo donax.</title>
        <authorList>
            <person name="Barrero R.A."/>
            <person name="Guerrero F.D."/>
            <person name="Moolhuijzen P."/>
            <person name="Goolsby J.A."/>
            <person name="Tidwell J."/>
            <person name="Bellgard S.E."/>
            <person name="Bellgard M.I."/>
        </authorList>
    </citation>
    <scope>NUCLEOTIDE SEQUENCE</scope>
    <source>
        <tissue evidence="2">Shoot tissue taken approximately 20 cm above the soil surface</tissue>
    </source>
</reference>
<organism evidence="2">
    <name type="scientific">Arundo donax</name>
    <name type="common">Giant reed</name>
    <name type="synonym">Donax arundinaceus</name>
    <dbReference type="NCBI Taxonomy" id="35708"/>
    <lineage>
        <taxon>Eukaryota</taxon>
        <taxon>Viridiplantae</taxon>
        <taxon>Streptophyta</taxon>
        <taxon>Embryophyta</taxon>
        <taxon>Tracheophyta</taxon>
        <taxon>Spermatophyta</taxon>
        <taxon>Magnoliopsida</taxon>
        <taxon>Liliopsida</taxon>
        <taxon>Poales</taxon>
        <taxon>Poaceae</taxon>
        <taxon>PACMAD clade</taxon>
        <taxon>Arundinoideae</taxon>
        <taxon>Arundineae</taxon>
        <taxon>Arundo</taxon>
    </lineage>
</organism>
<proteinExistence type="predicted"/>
<reference evidence="2" key="1">
    <citation type="submission" date="2014-09" db="EMBL/GenBank/DDBJ databases">
        <authorList>
            <person name="Magalhaes I.L.F."/>
            <person name="Oliveira U."/>
            <person name="Santos F.R."/>
            <person name="Vidigal T.H.D.A."/>
            <person name="Brescovit A.D."/>
            <person name="Santos A.J."/>
        </authorList>
    </citation>
    <scope>NUCLEOTIDE SEQUENCE</scope>
    <source>
        <tissue evidence="2">Shoot tissue taken approximately 20 cm above the soil surface</tissue>
    </source>
</reference>
<dbReference type="EMBL" id="GBRH01245234">
    <property type="protein sequence ID" value="JAD52661.1"/>
    <property type="molecule type" value="Transcribed_RNA"/>
</dbReference>
<keyword evidence="1" id="KW-1133">Transmembrane helix</keyword>
<feature type="transmembrane region" description="Helical" evidence="1">
    <location>
        <begin position="6"/>
        <end position="28"/>
    </location>
</feature>
<accession>A0A0A9ANG8</accession>
<name>A0A0A9ANG8_ARUDO</name>
<sequence>MLCSVIRVLTYLLYAISVSLKRLVLLIYKWLPAKLYAKTNVTLNVPKYA</sequence>
<protein>
    <submittedName>
        <fullName evidence="2">Uncharacterized protein</fullName>
    </submittedName>
</protein>
<keyword evidence="1" id="KW-0812">Transmembrane</keyword>
<keyword evidence="1" id="KW-0472">Membrane</keyword>
<evidence type="ECO:0000256" key="1">
    <source>
        <dbReference type="SAM" id="Phobius"/>
    </source>
</evidence>